<dbReference type="Proteomes" id="UP000243232">
    <property type="component" value="Chromosome I"/>
</dbReference>
<sequence length="129" mass="14004">MSVSKSSFRSGPYKAFFAQGVRVGNVLYLSGQVGVDAKGVAAADLPAQIELAYSNIQRVLAQFDATLDNVVDETLFITDMQELLTQAEAIYAKRQQAYGKPPEVCQTVVQVSALLLPELKVEIKCVAHL</sequence>
<accession>A0A1H2HKD7</accession>
<dbReference type="Pfam" id="PF01042">
    <property type="entry name" value="Ribonuc_L-PSP"/>
    <property type="match status" value="1"/>
</dbReference>
<proteinExistence type="predicted"/>
<gene>
    <name evidence="1" type="ORF">SAMN05216296_3067</name>
</gene>
<keyword evidence="2" id="KW-1185">Reference proteome</keyword>
<dbReference type="AlphaFoldDB" id="A0A1H2HKD7"/>
<name>A0A1H2HKD7_9PSED</name>
<dbReference type="RefSeq" id="WP_090197224.1">
    <property type="nucleotide sequence ID" value="NZ_LT629785.1"/>
</dbReference>
<protein>
    <submittedName>
        <fullName evidence="1">Enamine deaminase RidA, house cleaning of reactive enamine intermediates, YjgF/YER057c/UK114 family</fullName>
    </submittedName>
</protein>
<dbReference type="STRING" id="364197.SAMN05216296_3067"/>
<dbReference type="InterPro" id="IPR006175">
    <property type="entry name" value="YjgF/YER057c/UK114"/>
</dbReference>
<dbReference type="EMBL" id="LT629785">
    <property type="protein sequence ID" value="SDU32242.1"/>
    <property type="molecule type" value="Genomic_DNA"/>
</dbReference>
<dbReference type="PANTHER" id="PTHR11803">
    <property type="entry name" value="2-IMINOBUTANOATE/2-IMINOPROPANOATE DEAMINASE RIDA"/>
    <property type="match status" value="1"/>
</dbReference>
<dbReference type="PANTHER" id="PTHR11803:SF44">
    <property type="entry name" value="RUTC FAMILY PROTEIN YJGH"/>
    <property type="match status" value="1"/>
</dbReference>
<dbReference type="GO" id="GO:0019239">
    <property type="term" value="F:deaminase activity"/>
    <property type="evidence" value="ECO:0007669"/>
    <property type="project" value="TreeGrafter"/>
</dbReference>
<organism evidence="1 2">
    <name type="scientific">Pseudomonas pohangensis</name>
    <dbReference type="NCBI Taxonomy" id="364197"/>
    <lineage>
        <taxon>Bacteria</taxon>
        <taxon>Pseudomonadati</taxon>
        <taxon>Pseudomonadota</taxon>
        <taxon>Gammaproteobacteria</taxon>
        <taxon>Pseudomonadales</taxon>
        <taxon>Pseudomonadaceae</taxon>
        <taxon>Pseudomonas</taxon>
    </lineage>
</organism>
<dbReference type="OrthoDB" id="9809792at2"/>
<evidence type="ECO:0000313" key="1">
    <source>
        <dbReference type="EMBL" id="SDU32242.1"/>
    </source>
</evidence>
<reference evidence="2" key="1">
    <citation type="submission" date="2016-10" db="EMBL/GenBank/DDBJ databases">
        <authorList>
            <person name="Varghese N."/>
            <person name="Submissions S."/>
        </authorList>
    </citation>
    <scope>NUCLEOTIDE SEQUENCE [LARGE SCALE GENOMIC DNA]</scope>
    <source>
        <strain evidence="2">DSM 17875</strain>
    </source>
</reference>
<dbReference type="InterPro" id="IPR035959">
    <property type="entry name" value="RutC-like_sf"/>
</dbReference>
<evidence type="ECO:0000313" key="2">
    <source>
        <dbReference type="Proteomes" id="UP000243232"/>
    </source>
</evidence>
<dbReference type="Gene3D" id="3.30.1330.40">
    <property type="entry name" value="RutC-like"/>
    <property type="match status" value="1"/>
</dbReference>
<dbReference type="GO" id="GO:0005829">
    <property type="term" value="C:cytosol"/>
    <property type="evidence" value="ECO:0007669"/>
    <property type="project" value="TreeGrafter"/>
</dbReference>
<dbReference type="SUPFAM" id="SSF55298">
    <property type="entry name" value="YjgF-like"/>
    <property type="match status" value="1"/>
</dbReference>